<dbReference type="GO" id="GO:0005634">
    <property type="term" value="C:nucleus"/>
    <property type="evidence" value="ECO:0007669"/>
    <property type="project" value="UniProtKB-SubCell"/>
</dbReference>
<proteinExistence type="inferred from homology"/>
<dbReference type="GO" id="GO:0003700">
    <property type="term" value="F:DNA-binding transcription factor activity"/>
    <property type="evidence" value="ECO:0007669"/>
    <property type="project" value="UniProtKB-UniRule"/>
</dbReference>
<keyword evidence="12" id="KW-1185">Reference proteome</keyword>
<evidence type="ECO:0000256" key="7">
    <source>
        <dbReference type="PROSITE-ProRule" id="PRU00176"/>
    </source>
</evidence>
<dbReference type="InterPro" id="IPR000504">
    <property type="entry name" value="RRM_dom"/>
</dbReference>
<dbReference type="Pfam" id="PF02045">
    <property type="entry name" value="CBFB_NFYA"/>
    <property type="match status" value="1"/>
</dbReference>
<accession>A0A6A6M3P5</accession>
<reference evidence="11 12" key="1">
    <citation type="journal article" date="2020" name="Mol. Plant">
        <title>The Chromosome-Based Rubber Tree Genome Provides New Insights into Spurge Genome Evolution and Rubber Biosynthesis.</title>
        <authorList>
            <person name="Liu J."/>
            <person name="Shi C."/>
            <person name="Shi C.C."/>
            <person name="Li W."/>
            <person name="Zhang Q.J."/>
            <person name="Zhang Y."/>
            <person name="Li K."/>
            <person name="Lu H.F."/>
            <person name="Shi C."/>
            <person name="Zhu S.T."/>
            <person name="Xiao Z.Y."/>
            <person name="Nan H."/>
            <person name="Yue Y."/>
            <person name="Zhu X.G."/>
            <person name="Wu Y."/>
            <person name="Hong X.N."/>
            <person name="Fan G.Y."/>
            <person name="Tong Y."/>
            <person name="Zhang D."/>
            <person name="Mao C.L."/>
            <person name="Liu Y.L."/>
            <person name="Hao S.J."/>
            <person name="Liu W.Q."/>
            <person name="Lv M.Q."/>
            <person name="Zhang H.B."/>
            <person name="Liu Y."/>
            <person name="Hu-Tang G.R."/>
            <person name="Wang J.P."/>
            <person name="Wang J.H."/>
            <person name="Sun Y.H."/>
            <person name="Ni S.B."/>
            <person name="Chen W.B."/>
            <person name="Zhang X.C."/>
            <person name="Jiao Y.N."/>
            <person name="Eichler E.E."/>
            <person name="Li G.H."/>
            <person name="Liu X."/>
            <person name="Gao L.Z."/>
        </authorList>
    </citation>
    <scope>NUCLEOTIDE SEQUENCE [LARGE SCALE GENOMIC DNA]</scope>
    <source>
        <strain evidence="12">cv. GT1</strain>
        <tissue evidence="11">Leaf</tissue>
    </source>
</reference>
<keyword evidence="2 7" id="KW-0694">RNA-binding</keyword>
<protein>
    <recommendedName>
        <fullName evidence="8">Nuclear transcription factor Y subunit</fullName>
    </recommendedName>
</protein>
<evidence type="ECO:0000313" key="11">
    <source>
        <dbReference type="EMBL" id="KAF2308311.1"/>
    </source>
</evidence>
<dbReference type="Gene3D" id="6.10.250.2430">
    <property type="match status" value="1"/>
</dbReference>
<evidence type="ECO:0000256" key="8">
    <source>
        <dbReference type="RuleBase" id="RU367155"/>
    </source>
</evidence>
<feature type="compositionally biased region" description="Polar residues" evidence="9">
    <location>
        <begin position="195"/>
        <end position="218"/>
    </location>
</feature>
<dbReference type="GO" id="GO:0003677">
    <property type="term" value="F:DNA binding"/>
    <property type="evidence" value="ECO:0007669"/>
    <property type="project" value="UniProtKB-KW"/>
</dbReference>
<dbReference type="InterPro" id="IPR050502">
    <property type="entry name" value="Euk_RNA-bind_prot"/>
</dbReference>
<name>A0A6A6M3P5_HEVBR</name>
<dbReference type="PROSITE" id="PS50102">
    <property type="entry name" value="RRM"/>
    <property type="match status" value="1"/>
</dbReference>
<dbReference type="PANTHER" id="PTHR48025">
    <property type="entry name" value="OS02G0815200 PROTEIN"/>
    <property type="match status" value="1"/>
</dbReference>
<evidence type="ECO:0000256" key="3">
    <source>
        <dbReference type="ARBA" id="ARBA00023015"/>
    </source>
</evidence>
<feature type="domain" description="RRM" evidence="10">
    <location>
        <begin position="274"/>
        <end position="386"/>
    </location>
</feature>
<feature type="region of interest" description="Disordered" evidence="9">
    <location>
        <begin position="164"/>
        <end position="231"/>
    </location>
</feature>
<dbReference type="GO" id="GO:0009535">
    <property type="term" value="C:chloroplast thylakoid membrane"/>
    <property type="evidence" value="ECO:0007669"/>
    <property type="project" value="TreeGrafter"/>
</dbReference>
<evidence type="ECO:0000256" key="2">
    <source>
        <dbReference type="ARBA" id="ARBA00022884"/>
    </source>
</evidence>
<dbReference type="Gene3D" id="3.30.70.330">
    <property type="match status" value="2"/>
</dbReference>
<dbReference type="InterPro" id="IPR035979">
    <property type="entry name" value="RBD_domain_sf"/>
</dbReference>
<keyword evidence="5 8" id="KW-0804">Transcription</keyword>
<dbReference type="InterPro" id="IPR012677">
    <property type="entry name" value="Nucleotide-bd_a/b_plait_sf"/>
</dbReference>
<dbReference type="SMART" id="SM00521">
    <property type="entry name" value="CBF"/>
    <property type="match status" value="1"/>
</dbReference>
<dbReference type="EMBL" id="JAAGAX010000008">
    <property type="protein sequence ID" value="KAF2308311.1"/>
    <property type="molecule type" value="Genomic_DNA"/>
</dbReference>
<evidence type="ECO:0000259" key="10">
    <source>
        <dbReference type="PROSITE" id="PS50102"/>
    </source>
</evidence>
<evidence type="ECO:0000313" key="12">
    <source>
        <dbReference type="Proteomes" id="UP000467840"/>
    </source>
</evidence>
<evidence type="ECO:0000256" key="1">
    <source>
        <dbReference type="ARBA" id="ARBA00004123"/>
    </source>
</evidence>
<evidence type="ECO:0000256" key="6">
    <source>
        <dbReference type="ARBA" id="ARBA00023242"/>
    </source>
</evidence>
<dbReference type="Pfam" id="PF00076">
    <property type="entry name" value="RRM_1"/>
    <property type="match status" value="2"/>
</dbReference>
<dbReference type="AlphaFoldDB" id="A0A6A6M3P5"/>
<dbReference type="GO" id="GO:1901259">
    <property type="term" value="P:chloroplast rRNA processing"/>
    <property type="evidence" value="ECO:0007669"/>
    <property type="project" value="TreeGrafter"/>
</dbReference>
<evidence type="ECO:0000256" key="9">
    <source>
        <dbReference type="SAM" id="MobiDB-lite"/>
    </source>
</evidence>
<evidence type="ECO:0000256" key="5">
    <source>
        <dbReference type="ARBA" id="ARBA00023163"/>
    </source>
</evidence>
<evidence type="ECO:0000256" key="4">
    <source>
        <dbReference type="ARBA" id="ARBA00023125"/>
    </source>
</evidence>
<keyword evidence="3 8" id="KW-0805">Transcription regulation</keyword>
<gene>
    <name evidence="11" type="ORF">GH714_039971</name>
</gene>
<keyword evidence="6 8" id="KW-0539">Nucleus</keyword>
<comment type="subcellular location">
    <subcellularLocation>
        <location evidence="1 8">Nucleus</location>
    </subcellularLocation>
</comment>
<dbReference type="GO" id="GO:0003729">
    <property type="term" value="F:mRNA binding"/>
    <property type="evidence" value="ECO:0007669"/>
    <property type="project" value="TreeGrafter"/>
</dbReference>
<dbReference type="SMART" id="SM00360">
    <property type="entry name" value="RRM"/>
    <property type="match status" value="1"/>
</dbReference>
<organism evidence="11 12">
    <name type="scientific">Hevea brasiliensis</name>
    <name type="common">Para rubber tree</name>
    <name type="synonym">Siphonia brasiliensis</name>
    <dbReference type="NCBI Taxonomy" id="3981"/>
    <lineage>
        <taxon>Eukaryota</taxon>
        <taxon>Viridiplantae</taxon>
        <taxon>Streptophyta</taxon>
        <taxon>Embryophyta</taxon>
        <taxon>Tracheophyta</taxon>
        <taxon>Spermatophyta</taxon>
        <taxon>Magnoliopsida</taxon>
        <taxon>eudicotyledons</taxon>
        <taxon>Gunneridae</taxon>
        <taxon>Pentapetalae</taxon>
        <taxon>rosids</taxon>
        <taxon>fabids</taxon>
        <taxon>Malpighiales</taxon>
        <taxon>Euphorbiaceae</taxon>
        <taxon>Crotonoideae</taxon>
        <taxon>Micrandreae</taxon>
        <taxon>Hevea</taxon>
    </lineage>
</organism>
<comment type="subunit">
    <text evidence="8">Heterotrimer.</text>
</comment>
<sequence length="386" mass="42192">MAVKTLYFKEHEGIVHNPIGQLSSVPSMPWWNTFGSQSSYGESCALFKPSLMEQPPICEDSLTAMKQARLGIEQGLVKGNMTQFTIFPGNCKTSGDGQKSPQTAISLQTSLPEYRAHIDQGYGQPMIYAKYPHVDQCYGLFSSYGPQILPYMHLSRHLHAMRRPRGTGGRFLNTKTSDNGIGEIEAKKDGGVKISQPTGSQSSEVLQSDSGTLNSSKEANGGGSNLSGSEVTSTYTRRDLDHFSINHLASPVQSFSVMMDSGHNNVMPISNEEGRLYVGNLPYSMTSSQLTDAFQEADRIINVEIIYDRVTDRSRGFGFVTMASGEEAKEASRLLIAKVIYERDAGRSRGFGFVSFESVENAEAALNAMNGVEVEGRPVRLNLAAI</sequence>
<comment type="caution">
    <text evidence="11">The sequence shown here is derived from an EMBL/GenBank/DDBJ whole genome shotgun (WGS) entry which is preliminary data.</text>
</comment>
<keyword evidence="4 8" id="KW-0238">DNA-binding</keyword>
<dbReference type="PROSITE" id="PS51152">
    <property type="entry name" value="NFYA_HAP2_2"/>
    <property type="match status" value="1"/>
</dbReference>
<dbReference type="Proteomes" id="UP000467840">
    <property type="component" value="Chromosome 9"/>
</dbReference>
<dbReference type="InterPro" id="IPR001289">
    <property type="entry name" value="NFYA"/>
</dbReference>
<dbReference type="PANTHER" id="PTHR48025:SF11">
    <property type="entry name" value="RNA-BINDING PROTEIN CP33, CHLOROPLASTIC"/>
    <property type="match status" value="1"/>
</dbReference>
<dbReference type="SUPFAM" id="SSF54928">
    <property type="entry name" value="RNA-binding domain, RBD"/>
    <property type="match status" value="1"/>
</dbReference>
<comment type="function">
    <text evidence="8">Component of the sequence-specific heterotrimeric transcription factor (NF-Y) which specifically recognizes a 5'-CCAAT-3' box motif found in the promoters of its target genes.</text>
</comment>
<comment type="similarity">
    <text evidence="8">Belongs to the NFYA/HAP2 subunit family.</text>
</comment>